<accession>A0AAD8Q9G6</accession>
<name>A0AAD8Q9G6_9PEZI</name>
<dbReference type="RefSeq" id="XP_060418930.1">
    <property type="nucleotide sequence ID" value="XM_060552139.1"/>
</dbReference>
<dbReference type="EMBL" id="JAHLJV010000005">
    <property type="protein sequence ID" value="KAK1598225.1"/>
    <property type="molecule type" value="Genomic_DNA"/>
</dbReference>
<dbReference type="Proteomes" id="UP001230504">
    <property type="component" value="Unassembled WGS sequence"/>
</dbReference>
<protein>
    <submittedName>
        <fullName evidence="2">Uncharacterized protein</fullName>
    </submittedName>
</protein>
<keyword evidence="3" id="KW-1185">Reference proteome</keyword>
<dbReference type="AlphaFoldDB" id="A0AAD8Q9G6"/>
<feature type="compositionally biased region" description="Polar residues" evidence="1">
    <location>
        <begin position="69"/>
        <end position="91"/>
    </location>
</feature>
<organism evidence="2 3">
    <name type="scientific">Colletotrichum navitas</name>
    <dbReference type="NCBI Taxonomy" id="681940"/>
    <lineage>
        <taxon>Eukaryota</taxon>
        <taxon>Fungi</taxon>
        <taxon>Dikarya</taxon>
        <taxon>Ascomycota</taxon>
        <taxon>Pezizomycotina</taxon>
        <taxon>Sordariomycetes</taxon>
        <taxon>Hypocreomycetidae</taxon>
        <taxon>Glomerellales</taxon>
        <taxon>Glomerellaceae</taxon>
        <taxon>Colletotrichum</taxon>
        <taxon>Colletotrichum graminicola species complex</taxon>
    </lineage>
</organism>
<feature type="compositionally biased region" description="Basic residues" evidence="1">
    <location>
        <begin position="53"/>
        <end position="62"/>
    </location>
</feature>
<evidence type="ECO:0000256" key="1">
    <source>
        <dbReference type="SAM" id="MobiDB-lite"/>
    </source>
</evidence>
<dbReference type="GeneID" id="85436379"/>
<sequence length="119" mass="13238">MELRIRSLSTRFDLESAGSRSGAAPLYRFGKFMRRPSTDGEGNLNDVGAWAGRQRHLSRHQKRPGDGQITDTCPHSKQVTRPSQSRQDSGLTASNFTLFTSIISTVFGENKRTSRPLIS</sequence>
<proteinExistence type="predicted"/>
<evidence type="ECO:0000313" key="2">
    <source>
        <dbReference type="EMBL" id="KAK1598225.1"/>
    </source>
</evidence>
<evidence type="ECO:0000313" key="3">
    <source>
        <dbReference type="Proteomes" id="UP001230504"/>
    </source>
</evidence>
<reference evidence="2" key="1">
    <citation type="submission" date="2021-06" db="EMBL/GenBank/DDBJ databases">
        <title>Comparative genomics, transcriptomics and evolutionary studies reveal genomic signatures of adaptation to plant cell wall in hemibiotrophic fungi.</title>
        <authorList>
            <consortium name="DOE Joint Genome Institute"/>
            <person name="Baroncelli R."/>
            <person name="Diaz J.F."/>
            <person name="Benocci T."/>
            <person name="Peng M."/>
            <person name="Battaglia E."/>
            <person name="Haridas S."/>
            <person name="Andreopoulos W."/>
            <person name="Labutti K."/>
            <person name="Pangilinan J."/>
            <person name="Floch G.L."/>
            <person name="Makela M.R."/>
            <person name="Henrissat B."/>
            <person name="Grigoriev I.V."/>
            <person name="Crouch J.A."/>
            <person name="De Vries R.P."/>
            <person name="Sukno S.A."/>
            <person name="Thon M.R."/>
        </authorList>
    </citation>
    <scope>NUCLEOTIDE SEQUENCE</scope>
    <source>
        <strain evidence="2">CBS 125086</strain>
    </source>
</reference>
<comment type="caution">
    <text evidence="2">The sequence shown here is derived from an EMBL/GenBank/DDBJ whole genome shotgun (WGS) entry which is preliminary data.</text>
</comment>
<feature type="region of interest" description="Disordered" evidence="1">
    <location>
        <begin position="53"/>
        <end position="91"/>
    </location>
</feature>
<gene>
    <name evidence="2" type="ORF">LY79DRAFT_283709</name>
</gene>